<keyword evidence="5" id="KW-1185">Reference proteome</keyword>
<feature type="region of interest" description="Disordered" evidence="1">
    <location>
        <begin position="164"/>
        <end position="205"/>
    </location>
</feature>
<organism evidence="3 5">
    <name type="scientific">Medicago truncatula</name>
    <name type="common">Barrel medic</name>
    <name type="synonym">Medicago tribuloides</name>
    <dbReference type="NCBI Taxonomy" id="3880"/>
    <lineage>
        <taxon>Eukaryota</taxon>
        <taxon>Viridiplantae</taxon>
        <taxon>Streptophyta</taxon>
        <taxon>Embryophyta</taxon>
        <taxon>Tracheophyta</taxon>
        <taxon>Spermatophyta</taxon>
        <taxon>Magnoliopsida</taxon>
        <taxon>eudicotyledons</taxon>
        <taxon>Gunneridae</taxon>
        <taxon>Pentapetalae</taxon>
        <taxon>rosids</taxon>
        <taxon>fabids</taxon>
        <taxon>Fabales</taxon>
        <taxon>Fabaceae</taxon>
        <taxon>Papilionoideae</taxon>
        <taxon>50 kb inversion clade</taxon>
        <taxon>NPAAA clade</taxon>
        <taxon>Hologalegina</taxon>
        <taxon>IRL clade</taxon>
        <taxon>Trifolieae</taxon>
        <taxon>Medicago</taxon>
    </lineage>
</organism>
<reference evidence="4" key="3">
    <citation type="submission" date="2015-04" db="UniProtKB">
        <authorList>
            <consortium name="EnsemblPlants"/>
        </authorList>
    </citation>
    <scope>IDENTIFICATION</scope>
    <source>
        <strain evidence="4">cv. Jemalong A17</strain>
    </source>
</reference>
<keyword evidence="2 3" id="KW-0812">Transmembrane</keyword>
<name>A0A072TYW7_MEDTR</name>
<proteinExistence type="predicted"/>
<feature type="transmembrane region" description="Helical" evidence="2">
    <location>
        <begin position="108"/>
        <end position="132"/>
    </location>
</feature>
<evidence type="ECO:0000313" key="4">
    <source>
        <dbReference type="EnsemblPlants" id="KEH22058"/>
    </source>
</evidence>
<accession>A0A072TYW7</accession>
<feature type="compositionally biased region" description="Basic and acidic residues" evidence="1">
    <location>
        <begin position="172"/>
        <end position="191"/>
    </location>
</feature>
<evidence type="ECO:0000313" key="3">
    <source>
        <dbReference type="EMBL" id="KEH22058.1"/>
    </source>
</evidence>
<reference evidence="3 5" key="1">
    <citation type="journal article" date="2011" name="Nature">
        <title>The Medicago genome provides insight into the evolution of rhizobial symbioses.</title>
        <authorList>
            <person name="Young N.D."/>
            <person name="Debelle F."/>
            <person name="Oldroyd G.E."/>
            <person name="Geurts R."/>
            <person name="Cannon S.B."/>
            <person name="Udvardi M.K."/>
            <person name="Benedito V.A."/>
            <person name="Mayer K.F."/>
            <person name="Gouzy J."/>
            <person name="Schoof H."/>
            <person name="Van de Peer Y."/>
            <person name="Proost S."/>
            <person name="Cook D.R."/>
            <person name="Meyers B.C."/>
            <person name="Spannagl M."/>
            <person name="Cheung F."/>
            <person name="De Mita S."/>
            <person name="Krishnakumar V."/>
            <person name="Gundlach H."/>
            <person name="Zhou S."/>
            <person name="Mudge J."/>
            <person name="Bharti A.K."/>
            <person name="Murray J.D."/>
            <person name="Naoumkina M.A."/>
            <person name="Rosen B."/>
            <person name="Silverstein K.A."/>
            <person name="Tang H."/>
            <person name="Rombauts S."/>
            <person name="Zhao P.X."/>
            <person name="Zhou P."/>
            <person name="Barbe V."/>
            <person name="Bardou P."/>
            <person name="Bechner M."/>
            <person name="Bellec A."/>
            <person name="Berger A."/>
            <person name="Berges H."/>
            <person name="Bidwell S."/>
            <person name="Bisseling T."/>
            <person name="Choisne N."/>
            <person name="Couloux A."/>
            <person name="Denny R."/>
            <person name="Deshpande S."/>
            <person name="Dai X."/>
            <person name="Doyle J.J."/>
            <person name="Dudez A.M."/>
            <person name="Farmer A.D."/>
            <person name="Fouteau S."/>
            <person name="Franken C."/>
            <person name="Gibelin C."/>
            <person name="Gish J."/>
            <person name="Goldstein S."/>
            <person name="Gonzalez A.J."/>
            <person name="Green P.J."/>
            <person name="Hallab A."/>
            <person name="Hartog M."/>
            <person name="Hua A."/>
            <person name="Humphray S.J."/>
            <person name="Jeong D.H."/>
            <person name="Jing Y."/>
            <person name="Jocker A."/>
            <person name="Kenton S.M."/>
            <person name="Kim D.J."/>
            <person name="Klee K."/>
            <person name="Lai H."/>
            <person name="Lang C."/>
            <person name="Lin S."/>
            <person name="Macmil S.L."/>
            <person name="Magdelenat G."/>
            <person name="Matthews L."/>
            <person name="McCorrison J."/>
            <person name="Monaghan E.L."/>
            <person name="Mun J.H."/>
            <person name="Najar F.Z."/>
            <person name="Nicholson C."/>
            <person name="Noirot C."/>
            <person name="O'Bleness M."/>
            <person name="Paule C.R."/>
            <person name="Poulain J."/>
            <person name="Prion F."/>
            <person name="Qin B."/>
            <person name="Qu C."/>
            <person name="Retzel E.F."/>
            <person name="Riddle C."/>
            <person name="Sallet E."/>
            <person name="Samain S."/>
            <person name="Samson N."/>
            <person name="Sanders I."/>
            <person name="Saurat O."/>
            <person name="Scarpelli C."/>
            <person name="Schiex T."/>
            <person name="Segurens B."/>
            <person name="Severin A.J."/>
            <person name="Sherrier D.J."/>
            <person name="Shi R."/>
            <person name="Sims S."/>
            <person name="Singer S.R."/>
            <person name="Sinharoy S."/>
            <person name="Sterck L."/>
            <person name="Viollet A."/>
            <person name="Wang B.B."/>
            <person name="Wang K."/>
            <person name="Wang M."/>
            <person name="Wang X."/>
            <person name="Warfsmann J."/>
            <person name="Weissenbach J."/>
            <person name="White D.D."/>
            <person name="White J.D."/>
            <person name="Wiley G.B."/>
            <person name="Wincker P."/>
            <person name="Xing Y."/>
            <person name="Yang L."/>
            <person name="Yao Z."/>
            <person name="Ying F."/>
            <person name="Zhai J."/>
            <person name="Zhou L."/>
            <person name="Zuber A."/>
            <person name="Denarie J."/>
            <person name="Dixon R.A."/>
            <person name="May G.D."/>
            <person name="Schwartz D.C."/>
            <person name="Rogers J."/>
            <person name="Quetier F."/>
            <person name="Town C.D."/>
            <person name="Roe B.A."/>
        </authorList>
    </citation>
    <scope>NUCLEOTIDE SEQUENCE [LARGE SCALE GENOMIC DNA]</scope>
    <source>
        <strain evidence="3">A17</strain>
        <strain evidence="4 5">cv. Jemalong A17</strain>
    </source>
</reference>
<keyword evidence="2" id="KW-0472">Membrane</keyword>
<dbReference type="EMBL" id="CM001223">
    <property type="protein sequence ID" value="KEH22058.1"/>
    <property type="molecule type" value="Genomic_DNA"/>
</dbReference>
<sequence>MFAHIVFVILQSYQLSFMKGIFIHEYQAAQYAQYPPACFSVCISIGTGFWNTKESNELPAEIKEEAAKIVLRSANLLERASNHRRGGLWKPVVDAVRNRLSKWNNRRLSIGGIIVLLNSVLYALPVYFLSFFNAPSGRESSRGIKVLRTLLILKGQIKKDEEKNSLLTQVGGRRENTLNSKGTEKRDEEKNNSLTQAGRRRDKELSTTQLNSLVCGMHYQSSLFIEKIHN</sequence>
<dbReference type="PANTHER" id="PTHR33116">
    <property type="entry name" value="REVERSE TRANSCRIPTASE ZINC-BINDING DOMAIN-CONTAINING PROTEIN-RELATED-RELATED"/>
    <property type="match status" value="1"/>
</dbReference>
<reference evidence="3 5" key="2">
    <citation type="journal article" date="2014" name="BMC Genomics">
        <title>An improved genome release (version Mt4.0) for the model legume Medicago truncatula.</title>
        <authorList>
            <person name="Tang H."/>
            <person name="Krishnakumar V."/>
            <person name="Bidwell S."/>
            <person name="Rosen B."/>
            <person name="Chan A."/>
            <person name="Zhou S."/>
            <person name="Gentzbittel L."/>
            <person name="Childs K.L."/>
            <person name="Yandell M."/>
            <person name="Gundlach H."/>
            <person name="Mayer K.F."/>
            <person name="Schwartz D.C."/>
            <person name="Town C.D."/>
        </authorList>
    </citation>
    <scope>GENOME REANNOTATION</scope>
    <source>
        <strain evidence="3">A17</strain>
        <strain evidence="4 5">cv. Jemalong A17</strain>
    </source>
</reference>
<evidence type="ECO:0000256" key="2">
    <source>
        <dbReference type="SAM" id="Phobius"/>
    </source>
</evidence>
<dbReference type="HOGENOM" id="CLU_1206383_0_0_1"/>
<keyword evidence="2" id="KW-1133">Transmembrane helix</keyword>
<protein>
    <submittedName>
        <fullName evidence="3">Transmembrane protein, putative</fullName>
    </submittedName>
</protein>
<evidence type="ECO:0000256" key="1">
    <source>
        <dbReference type="SAM" id="MobiDB-lite"/>
    </source>
</evidence>
<dbReference type="AlphaFoldDB" id="A0A072TYW7"/>
<evidence type="ECO:0000313" key="5">
    <source>
        <dbReference type="Proteomes" id="UP000002051"/>
    </source>
</evidence>
<dbReference type="EnsemblPlants" id="KEH22058">
    <property type="protein sequence ID" value="KEH22058"/>
    <property type="gene ID" value="MTR_7g029425"/>
</dbReference>
<dbReference type="Proteomes" id="UP000002051">
    <property type="component" value="Unassembled WGS sequence"/>
</dbReference>
<dbReference type="PANTHER" id="PTHR33116:SF78">
    <property type="entry name" value="OS12G0587133 PROTEIN"/>
    <property type="match status" value="1"/>
</dbReference>
<gene>
    <name evidence="3" type="ordered locus">MTR_7g029425</name>
</gene>